<dbReference type="Pfam" id="PF04138">
    <property type="entry name" value="GtrA_DPMS_TM"/>
    <property type="match status" value="1"/>
</dbReference>
<dbReference type="PANTHER" id="PTHR38459:SF1">
    <property type="entry name" value="PROPHAGE BACTOPRENOL-LINKED GLUCOSE TRANSLOCASE HOMOLOG"/>
    <property type="match status" value="1"/>
</dbReference>
<dbReference type="PIRSF" id="PIRSF006298">
    <property type="entry name" value="GtrA_prd"/>
    <property type="match status" value="1"/>
</dbReference>
<gene>
    <name evidence="10" type="primary">gtrA</name>
    <name evidence="10" type="ORF">BN437_0978</name>
</gene>
<reference evidence="10 11" key="2">
    <citation type="submission" date="2013-04" db="EMBL/GenBank/DDBJ databases">
        <title>Comparative genomics of 12 strains of Erwinia amylovora identifies a pan-genome with a large conserved core and provides insights into host specificity.</title>
        <authorList>
            <person name="Mann R.A."/>
            <person name="Smits T.H.M."/>
            <person name="Buehlmann A."/>
            <person name="Blom J."/>
            <person name="Goesmann A."/>
            <person name="Frey J.E."/>
            <person name="Plummer K.M."/>
            <person name="Beer S.V."/>
            <person name="Luck J."/>
            <person name="Duffy B."/>
            <person name="Rodoni B."/>
        </authorList>
    </citation>
    <scope>NUCLEOTIDE SEQUENCE [LARGE SCALE GENOMIC DNA]</scope>
    <source>
        <strain evidence="11">CFBP 1232</strain>
    </source>
</reference>
<dbReference type="InterPro" id="IPR051401">
    <property type="entry name" value="GtrA_CellWall_Glycosyl"/>
</dbReference>
<dbReference type="InterPro" id="IPR016480">
    <property type="entry name" value="Glc_translocase_bactprenl-link"/>
</dbReference>
<evidence type="ECO:0000256" key="4">
    <source>
        <dbReference type="ARBA" id="ARBA00022989"/>
    </source>
</evidence>
<keyword evidence="2 7" id="KW-0813">Transport</keyword>
<dbReference type="GeneID" id="97605268"/>
<protein>
    <recommendedName>
        <fullName evidence="7">Bactoprenol-linked glucose translocase</fullName>
    </recommendedName>
</protein>
<comment type="subcellular location">
    <subcellularLocation>
        <location evidence="1">Membrane</location>
        <topology evidence="1">Multi-pass membrane protein</topology>
    </subcellularLocation>
</comment>
<feature type="transmembrane region" description="Helical" evidence="8">
    <location>
        <begin position="7"/>
        <end position="30"/>
    </location>
</feature>
<accession>A0A830ZZJ8</accession>
<evidence type="ECO:0000256" key="1">
    <source>
        <dbReference type="ARBA" id="ARBA00004141"/>
    </source>
</evidence>
<comment type="similarity">
    <text evidence="7">Belongs to the gtrA family.</text>
</comment>
<dbReference type="PANTHER" id="PTHR38459">
    <property type="entry name" value="PROPHAGE BACTOPRENOL-LINKED GLUCOSE TRANSLOCASE HOMOLOG"/>
    <property type="match status" value="1"/>
</dbReference>
<feature type="domain" description="GtrA/DPMS transmembrane" evidence="9">
    <location>
        <begin position="9"/>
        <end position="117"/>
    </location>
</feature>
<evidence type="ECO:0000256" key="5">
    <source>
        <dbReference type="ARBA" id="ARBA00023136"/>
    </source>
</evidence>
<evidence type="ECO:0000313" key="11">
    <source>
        <dbReference type="Proteomes" id="UP000013111"/>
    </source>
</evidence>
<comment type="function">
    <text evidence="6 7">Involved in O antigen modification. Involved in the translocation of bactoprenol-linked glucose across the cytoplasmic membrane.</text>
</comment>
<evidence type="ECO:0000256" key="2">
    <source>
        <dbReference type="ARBA" id="ARBA00022448"/>
    </source>
</evidence>
<feature type="transmembrane region" description="Helical" evidence="8">
    <location>
        <begin position="92"/>
        <end position="111"/>
    </location>
</feature>
<comment type="caution">
    <text evidence="10">The sequence shown here is derived from an EMBL/GenBank/DDBJ whole genome shotgun (WGS) entry which is preliminary data.</text>
</comment>
<evidence type="ECO:0000256" key="7">
    <source>
        <dbReference type="PIRNR" id="PIRNR006298"/>
    </source>
</evidence>
<keyword evidence="3 8" id="KW-0812">Transmembrane</keyword>
<keyword evidence="5 8" id="KW-0472">Membrane</keyword>
<feature type="transmembrane region" description="Helical" evidence="8">
    <location>
        <begin position="68"/>
        <end position="86"/>
    </location>
</feature>
<sequence>MLMIKLFLRYSLVGIVNTLIHWVIFSALYLNGCHQWVSNLSAFCVAVTFSFFANAKWTFNSEATTVRYTLYVLFMGTMAAAVGWYADYLSMNPIITLVAFSFVSLLCGFIYSKLIIFSKKK</sequence>
<dbReference type="InterPro" id="IPR007267">
    <property type="entry name" value="GtrA_DPMS_TM"/>
</dbReference>
<keyword evidence="4 8" id="KW-1133">Transmembrane helix</keyword>
<name>A0A830ZZJ8_ERWAM</name>
<evidence type="ECO:0000256" key="3">
    <source>
        <dbReference type="ARBA" id="ARBA00022692"/>
    </source>
</evidence>
<dbReference type="AlphaFoldDB" id="A0A830ZZJ8"/>
<feature type="transmembrane region" description="Helical" evidence="8">
    <location>
        <begin position="36"/>
        <end position="56"/>
    </location>
</feature>
<organism evidence="10 11">
    <name type="scientific">Erwinia amylovora NBRC 12687 = CFBP 1232</name>
    <dbReference type="NCBI Taxonomy" id="1219359"/>
    <lineage>
        <taxon>Bacteria</taxon>
        <taxon>Pseudomonadati</taxon>
        <taxon>Pseudomonadota</taxon>
        <taxon>Gammaproteobacteria</taxon>
        <taxon>Enterobacterales</taxon>
        <taxon>Erwiniaceae</taxon>
        <taxon>Erwinia</taxon>
    </lineage>
</organism>
<reference evidence="10 11" key="1">
    <citation type="submission" date="2012-11" db="EMBL/GenBank/DDBJ databases">
        <authorList>
            <person name="Linke B."/>
        </authorList>
    </citation>
    <scope>NUCLEOTIDE SEQUENCE [LARGE SCALE GENOMIC DNA]</scope>
    <source>
        <strain evidence="11">CFBP 1232</strain>
    </source>
</reference>
<proteinExistence type="inferred from homology"/>
<dbReference type="Proteomes" id="UP000013111">
    <property type="component" value="Unassembled WGS sequence"/>
</dbReference>
<dbReference type="GO" id="GO:0000271">
    <property type="term" value="P:polysaccharide biosynthetic process"/>
    <property type="evidence" value="ECO:0007669"/>
    <property type="project" value="InterPro"/>
</dbReference>
<dbReference type="GO" id="GO:0005886">
    <property type="term" value="C:plasma membrane"/>
    <property type="evidence" value="ECO:0007669"/>
    <property type="project" value="TreeGrafter"/>
</dbReference>
<evidence type="ECO:0000256" key="6">
    <source>
        <dbReference type="ARBA" id="ARBA00025595"/>
    </source>
</evidence>
<evidence type="ECO:0000259" key="9">
    <source>
        <dbReference type="Pfam" id="PF04138"/>
    </source>
</evidence>
<evidence type="ECO:0000256" key="8">
    <source>
        <dbReference type="SAM" id="Phobius"/>
    </source>
</evidence>
<evidence type="ECO:0000313" key="10">
    <source>
        <dbReference type="EMBL" id="CCO92932.1"/>
    </source>
</evidence>
<dbReference type="EMBL" id="CAPB01000008">
    <property type="protein sequence ID" value="CCO92932.1"/>
    <property type="molecule type" value="Genomic_DNA"/>
</dbReference>
<dbReference type="RefSeq" id="WP_004156250.1">
    <property type="nucleotide sequence ID" value="NZ_BAYW01000006.1"/>
</dbReference>